<sequence length="403" mass="45850">MNYNKLKLLLVVLTWRMAIANNISYEIKSLFGQPDYRSVNLTWEVDDKYAGNRLNEEKEDETEPKSFFVHYCEIQSWGEYHRCNSKVLIDDDGVDFEKDTSKIYKMTINNLRMATKYSFNVRPKRVGDSEKSARSENFLKDDKTGQSIIIPTKGFSAIATKCLPNESEILVETGPYFGGKIASENGICGIQGNAKDPKETYAMRIDHERCGSTVSHEDLTVETYITVQENSGILTHSTRRFLVVCTFQPDTLTVRARLALPGKGDVVVEEDSWSDRERTSRNRQFKMVDKSALILKESGEHSVENAIGDIENLTEKILTKEVTVPSSSPSPNKNQTTFSYKNPRFSRYATENEKSTAFQIDAITCLIIGVALIVLIIFIAFIIYRKDRKGEEQMERLQSNAVY</sequence>
<evidence type="ECO:0000313" key="4">
    <source>
        <dbReference type="Proteomes" id="UP001153620"/>
    </source>
</evidence>
<keyword evidence="1" id="KW-0812">Transmembrane</keyword>
<dbReference type="Proteomes" id="UP001153620">
    <property type="component" value="Chromosome 1"/>
</dbReference>
<feature type="transmembrane region" description="Helical" evidence="1">
    <location>
        <begin position="360"/>
        <end position="384"/>
    </location>
</feature>
<proteinExistence type="predicted"/>
<feature type="signal peptide" evidence="2">
    <location>
        <begin position="1"/>
        <end position="20"/>
    </location>
</feature>
<keyword evidence="1" id="KW-1133">Transmembrane helix</keyword>
<keyword evidence="1" id="KW-0472">Membrane</keyword>
<evidence type="ECO:0000256" key="1">
    <source>
        <dbReference type="SAM" id="Phobius"/>
    </source>
</evidence>
<protein>
    <submittedName>
        <fullName evidence="3">Uncharacterized protein</fullName>
    </submittedName>
</protein>
<dbReference type="AlphaFoldDB" id="A0A9N9RIR2"/>
<dbReference type="EMBL" id="OU895877">
    <property type="protein sequence ID" value="CAG9797564.1"/>
    <property type="molecule type" value="Genomic_DNA"/>
</dbReference>
<dbReference type="OrthoDB" id="6368363at2759"/>
<keyword evidence="4" id="KW-1185">Reference proteome</keyword>
<dbReference type="InterPro" id="IPR013783">
    <property type="entry name" value="Ig-like_fold"/>
</dbReference>
<dbReference type="Gene3D" id="2.60.40.10">
    <property type="entry name" value="Immunoglobulins"/>
    <property type="match status" value="1"/>
</dbReference>
<reference evidence="3" key="2">
    <citation type="submission" date="2022-10" db="EMBL/GenBank/DDBJ databases">
        <authorList>
            <consortium name="ENA_rothamsted_submissions"/>
            <consortium name="culmorum"/>
            <person name="King R."/>
        </authorList>
    </citation>
    <scope>NUCLEOTIDE SEQUENCE</scope>
</reference>
<gene>
    <name evidence="3" type="ORF">CHIRRI_LOCUS562</name>
</gene>
<evidence type="ECO:0000313" key="3">
    <source>
        <dbReference type="EMBL" id="CAG9797564.1"/>
    </source>
</evidence>
<feature type="chain" id="PRO_5040245085" evidence="2">
    <location>
        <begin position="21"/>
        <end position="403"/>
    </location>
</feature>
<keyword evidence="2" id="KW-0732">Signal</keyword>
<name>A0A9N9RIR2_9DIPT</name>
<evidence type="ECO:0000256" key="2">
    <source>
        <dbReference type="SAM" id="SignalP"/>
    </source>
</evidence>
<reference evidence="3" key="1">
    <citation type="submission" date="2022-01" db="EMBL/GenBank/DDBJ databases">
        <authorList>
            <person name="King R."/>
        </authorList>
    </citation>
    <scope>NUCLEOTIDE SEQUENCE</scope>
</reference>
<accession>A0A9N9RIR2</accession>
<organism evidence="3 4">
    <name type="scientific">Chironomus riparius</name>
    <dbReference type="NCBI Taxonomy" id="315576"/>
    <lineage>
        <taxon>Eukaryota</taxon>
        <taxon>Metazoa</taxon>
        <taxon>Ecdysozoa</taxon>
        <taxon>Arthropoda</taxon>
        <taxon>Hexapoda</taxon>
        <taxon>Insecta</taxon>
        <taxon>Pterygota</taxon>
        <taxon>Neoptera</taxon>
        <taxon>Endopterygota</taxon>
        <taxon>Diptera</taxon>
        <taxon>Nematocera</taxon>
        <taxon>Chironomoidea</taxon>
        <taxon>Chironomidae</taxon>
        <taxon>Chironominae</taxon>
        <taxon>Chironomus</taxon>
    </lineage>
</organism>